<dbReference type="InterPro" id="IPR036291">
    <property type="entry name" value="NAD(P)-bd_dom_sf"/>
</dbReference>
<dbReference type="Gene3D" id="3.90.25.10">
    <property type="entry name" value="UDP-galactose 4-epimerase, domain 1"/>
    <property type="match status" value="1"/>
</dbReference>
<protein>
    <recommendedName>
        <fullName evidence="3">NmrA-like domain-containing protein</fullName>
    </recommendedName>
</protein>
<name>A0A9P3CKY5_9PEZI</name>
<dbReference type="GeneID" id="68293429"/>
<evidence type="ECO:0000256" key="2">
    <source>
        <dbReference type="ARBA" id="ARBA00022857"/>
    </source>
</evidence>
<dbReference type="Proteomes" id="UP000825890">
    <property type="component" value="Unassembled WGS sequence"/>
</dbReference>
<feature type="domain" description="NmrA-like" evidence="3">
    <location>
        <begin position="1"/>
        <end position="297"/>
    </location>
</feature>
<dbReference type="SUPFAM" id="SSF51735">
    <property type="entry name" value="NAD(P)-binding Rossmann-fold domains"/>
    <property type="match status" value="1"/>
</dbReference>
<dbReference type="PANTHER" id="PTHR42748">
    <property type="entry name" value="NITROGEN METABOLITE REPRESSION PROTEIN NMRA FAMILY MEMBER"/>
    <property type="match status" value="1"/>
</dbReference>
<sequence length="336" mass="37947">MSKLIVICGVTGNQGRSVAETFLKESGWRVRGISRDAEKPESKALSARGVEIVEADLNNTESLKATFQGAHVVFGNTVFPLVQAWTSSPQLRPNQTIQEWSYEREVIHGKNLADALAGINTLEQYIWSTLSNARERSAGRYRHVYHFDSKGAVVQYMQEVQPEFFTRTSFLQMGLFLSNWKLGSVNIPWQRREDGVMVLRMPLYGNRAFPHVLVEETFIYAKALLSAPLGTHLLAYSEQMTWSEFVTLWSKTLGIPAVLERVTLENMDKLAPGGLGLEIGEMHAYASQFTYWGLYPTVVFPDQFALKGQTTSIEQYIKREDWTELLNRPPTISCAA</sequence>
<comment type="similarity">
    <text evidence="1">Belongs to the NmrA-type oxidoreductase family.</text>
</comment>
<dbReference type="InterPro" id="IPR008030">
    <property type="entry name" value="NmrA-like"/>
</dbReference>
<reference evidence="4 5" key="1">
    <citation type="submission" date="2021-01" db="EMBL/GenBank/DDBJ databases">
        <title>Cercospora kikuchii MAFF 305040 whole genome shotgun sequence.</title>
        <authorList>
            <person name="Kashiwa T."/>
            <person name="Suzuki T."/>
        </authorList>
    </citation>
    <scope>NUCLEOTIDE SEQUENCE [LARGE SCALE GENOMIC DNA]</scope>
    <source>
        <strain evidence="4 5">MAFF 305040</strain>
    </source>
</reference>
<proteinExistence type="inferred from homology"/>
<dbReference type="PANTHER" id="PTHR42748:SF26">
    <property type="entry name" value="NMRA-LIKE DOMAIN-CONTAINING PROTEIN"/>
    <property type="match status" value="1"/>
</dbReference>
<dbReference type="EMBL" id="BOLY01000005">
    <property type="protein sequence ID" value="GIZ44663.1"/>
    <property type="molecule type" value="Genomic_DNA"/>
</dbReference>
<dbReference type="RefSeq" id="XP_044659150.1">
    <property type="nucleotide sequence ID" value="XM_044803215.1"/>
</dbReference>
<dbReference type="Pfam" id="PF05368">
    <property type="entry name" value="NmrA"/>
    <property type="match status" value="1"/>
</dbReference>
<evidence type="ECO:0000256" key="1">
    <source>
        <dbReference type="ARBA" id="ARBA00006328"/>
    </source>
</evidence>
<keyword evidence="5" id="KW-1185">Reference proteome</keyword>
<keyword evidence="2" id="KW-0521">NADP</keyword>
<dbReference type="GO" id="GO:0005634">
    <property type="term" value="C:nucleus"/>
    <property type="evidence" value="ECO:0007669"/>
    <property type="project" value="TreeGrafter"/>
</dbReference>
<dbReference type="Gene3D" id="3.40.50.720">
    <property type="entry name" value="NAD(P)-binding Rossmann-like Domain"/>
    <property type="match status" value="1"/>
</dbReference>
<organism evidence="4 5">
    <name type="scientific">Cercospora kikuchii</name>
    <dbReference type="NCBI Taxonomy" id="84275"/>
    <lineage>
        <taxon>Eukaryota</taxon>
        <taxon>Fungi</taxon>
        <taxon>Dikarya</taxon>
        <taxon>Ascomycota</taxon>
        <taxon>Pezizomycotina</taxon>
        <taxon>Dothideomycetes</taxon>
        <taxon>Dothideomycetidae</taxon>
        <taxon>Mycosphaerellales</taxon>
        <taxon>Mycosphaerellaceae</taxon>
        <taxon>Cercospora</taxon>
    </lineage>
</organism>
<evidence type="ECO:0000313" key="4">
    <source>
        <dbReference type="EMBL" id="GIZ44663.1"/>
    </source>
</evidence>
<evidence type="ECO:0000259" key="3">
    <source>
        <dbReference type="Pfam" id="PF05368"/>
    </source>
</evidence>
<dbReference type="InterPro" id="IPR051164">
    <property type="entry name" value="NmrA-like_oxidored"/>
</dbReference>
<gene>
    <name evidence="4" type="ORF">CKM354_000785400</name>
</gene>
<dbReference type="OrthoDB" id="3358371at2759"/>
<dbReference type="AlphaFoldDB" id="A0A9P3CKY5"/>
<comment type="caution">
    <text evidence="4">The sequence shown here is derived from an EMBL/GenBank/DDBJ whole genome shotgun (WGS) entry which is preliminary data.</text>
</comment>
<accession>A0A9P3CKY5</accession>
<evidence type="ECO:0000313" key="5">
    <source>
        <dbReference type="Proteomes" id="UP000825890"/>
    </source>
</evidence>